<feature type="compositionally biased region" description="Polar residues" evidence="2">
    <location>
        <begin position="72"/>
        <end position="81"/>
    </location>
</feature>
<feature type="non-terminal residue" evidence="3">
    <location>
        <position position="1"/>
    </location>
</feature>
<evidence type="ECO:0000256" key="2">
    <source>
        <dbReference type="SAM" id="MobiDB-lite"/>
    </source>
</evidence>
<keyword evidence="1" id="KW-0175">Coiled coil</keyword>
<evidence type="ECO:0000256" key="1">
    <source>
        <dbReference type="SAM" id="Coils"/>
    </source>
</evidence>
<organism evidence="3">
    <name type="scientific">Tanacetum cinerariifolium</name>
    <name type="common">Dalmatian daisy</name>
    <name type="synonym">Chrysanthemum cinerariifolium</name>
    <dbReference type="NCBI Taxonomy" id="118510"/>
    <lineage>
        <taxon>Eukaryota</taxon>
        <taxon>Viridiplantae</taxon>
        <taxon>Streptophyta</taxon>
        <taxon>Embryophyta</taxon>
        <taxon>Tracheophyta</taxon>
        <taxon>Spermatophyta</taxon>
        <taxon>Magnoliopsida</taxon>
        <taxon>eudicotyledons</taxon>
        <taxon>Gunneridae</taxon>
        <taxon>Pentapetalae</taxon>
        <taxon>asterids</taxon>
        <taxon>campanulids</taxon>
        <taxon>Asterales</taxon>
        <taxon>Asteraceae</taxon>
        <taxon>Asteroideae</taxon>
        <taxon>Anthemideae</taxon>
        <taxon>Anthemidinae</taxon>
        <taxon>Tanacetum</taxon>
    </lineage>
</organism>
<reference evidence="3" key="1">
    <citation type="journal article" date="2019" name="Sci. Rep.">
        <title>Draft genome of Tanacetum cinerariifolium, the natural source of mosquito coil.</title>
        <authorList>
            <person name="Yamashiro T."/>
            <person name="Shiraishi A."/>
            <person name="Satake H."/>
            <person name="Nakayama K."/>
        </authorList>
    </citation>
    <scope>NUCLEOTIDE SEQUENCE</scope>
</reference>
<evidence type="ECO:0000313" key="3">
    <source>
        <dbReference type="EMBL" id="GFD21062.1"/>
    </source>
</evidence>
<comment type="caution">
    <text evidence="3">The sequence shown here is derived from an EMBL/GenBank/DDBJ whole genome shotgun (WGS) entry which is preliminary data.</text>
</comment>
<proteinExistence type="predicted"/>
<gene>
    <name evidence="3" type="ORF">Tci_893031</name>
</gene>
<dbReference type="EMBL" id="BKCJ011327078">
    <property type="protein sequence ID" value="GFD21062.1"/>
    <property type="molecule type" value="Genomic_DNA"/>
</dbReference>
<feature type="region of interest" description="Disordered" evidence="2">
    <location>
        <begin position="52"/>
        <end position="89"/>
    </location>
</feature>
<accession>A0A699UDI4</accession>
<feature type="coiled-coil region" evidence="1">
    <location>
        <begin position="10"/>
        <end position="44"/>
    </location>
</feature>
<sequence>KKIRGLEFSVECKANRIESLTKELEELKKEKEGLDIKLTGFKSATKDLDNLIGSQKSNKNKKGLGYSAVPPSRSSIFSSQEGYVLDRTP</sequence>
<name>A0A699UDI4_TANCI</name>
<dbReference type="AlphaFoldDB" id="A0A699UDI4"/>
<protein>
    <submittedName>
        <fullName evidence="3">Uncharacterized protein</fullName>
    </submittedName>
</protein>